<dbReference type="SMART" id="SM01240">
    <property type="entry name" value="IMPDH"/>
    <property type="match status" value="1"/>
</dbReference>
<comment type="function">
    <text evidence="6">Catalyzes the irreversible NADPH-dependent deamination of GMP to IMP. It functions in the conversion of nucleobase, nucleoside and nucleotide derivatives of G to A nucleotides, and in maintaining the intracellular balance of A and G nucleotides.</text>
</comment>
<dbReference type="GO" id="GO:0006163">
    <property type="term" value="P:purine nucleotide metabolic process"/>
    <property type="evidence" value="ECO:0007669"/>
    <property type="project" value="InterPro"/>
</dbReference>
<dbReference type="GO" id="GO:1902560">
    <property type="term" value="C:GMP reductase complex"/>
    <property type="evidence" value="ECO:0007669"/>
    <property type="project" value="InterPro"/>
</dbReference>
<protein>
    <recommendedName>
        <fullName evidence="2">GMP reductase</fullName>
        <ecNumber evidence="1">1.7.1.7</ecNumber>
    </recommendedName>
    <alternativeName>
        <fullName evidence="5">Guanosine 5'-monophosphate oxidoreductase</fullName>
    </alternativeName>
</protein>
<proteinExistence type="predicted"/>
<dbReference type="InterPro" id="IPR050139">
    <property type="entry name" value="GMP_reductase"/>
</dbReference>
<dbReference type="EC" id="1.7.1.7" evidence="1"/>
<evidence type="ECO:0000256" key="2">
    <source>
        <dbReference type="ARBA" id="ARBA00015800"/>
    </source>
</evidence>
<keyword evidence="3" id="KW-0521">NADP</keyword>
<accession>A0A6C0ILM8</accession>
<dbReference type="AlphaFoldDB" id="A0A6C0ILM8"/>
<evidence type="ECO:0000259" key="8">
    <source>
        <dbReference type="Pfam" id="PF00478"/>
    </source>
</evidence>
<evidence type="ECO:0000256" key="4">
    <source>
        <dbReference type="ARBA" id="ARBA00023002"/>
    </source>
</evidence>
<dbReference type="Gene3D" id="3.20.20.70">
    <property type="entry name" value="Aldolase class I"/>
    <property type="match status" value="1"/>
</dbReference>
<feature type="domain" description="IMP dehydrogenase/GMP reductase" evidence="8">
    <location>
        <begin position="7"/>
        <end position="320"/>
    </location>
</feature>
<dbReference type="GO" id="GO:0003920">
    <property type="term" value="F:GMP reductase activity"/>
    <property type="evidence" value="ECO:0007669"/>
    <property type="project" value="UniProtKB-EC"/>
</dbReference>
<evidence type="ECO:0000256" key="6">
    <source>
        <dbReference type="ARBA" id="ARBA00037691"/>
    </source>
</evidence>
<dbReference type="PIRSF" id="PIRSF036500">
    <property type="entry name" value="GMP_red_Firmic"/>
    <property type="match status" value="1"/>
</dbReference>
<dbReference type="SUPFAM" id="SSF51412">
    <property type="entry name" value="Inosine monophosphate dehydrogenase (IMPDH)"/>
    <property type="match status" value="1"/>
</dbReference>
<keyword evidence="4" id="KW-0560">Oxidoreductase</keyword>
<dbReference type="Pfam" id="PF00478">
    <property type="entry name" value="IMPDH"/>
    <property type="match status" value="1"/>
</dbReference>
<evidence type="ECO:0000256" key="3">
    <source>
        <dbReference type="ARBA" id="ARBA00022857"/>
    </source>
</evidence>
<dbReference type="InterPro" id="IPR013785">
    <property type="entry name" value="Aldolase_TIM"/>
</dbReference>
<dbReference type="EMBL" id="MN740184">
    <property type="protein sequence ID" value="QHT92433.1"/>
    <property type="molecule type" value="Genomic_DNA"/>
</dbReference>
<evidence type="ECO:0000256" key="5">
    <source>
        <dbReference type="ARBA" id="ARBA00030699"/>
    </source>
</evidence>
<reference evidence="9" key="1">
    <citation type="journal article" date="2020" name="Nature">
        <title>Giant virus diversity and host interactions through global metagenomics.</title>
        <authorList>
            <person name="Schulz F."/>
            <person name="Roux S."/>
            <person name="Paez-Espino D."/>
            <person name="Jungbluth S."/>
            <person name="Walsh D.A."/>
            <person name="Denef V.J."/>
            <person name="McMahon K.D."/>
            <person name="Konstantinidis K.T."/>
            <person name="Eloe-Fadrosh E.A."/>
            <person name="Kyrpides N.C."/>
            <person name="Woyke T."/>
        </authorList>
    </citation>
    <scope>NUCLEOTIDE SEQUENCE</scope>
    <source>
        <strain evidence="9">GVMAG-M-3300023184-88</strain>
    </source>
</reference>
<organism evidence="9">
    <name type="scientific">viral metagenome</name>
    <dbReference type="NCBI Taxonomy" id="1070528"/>
    <lineage>
        <taxon>unclassified sequences</taxon>
        <taxon>metagenomes</taxon>
        <taxon>organismal metagenomes</taxon>
    </lineage>
</organism>
<name>A0A6C0ILM8_9ZZZZ</name>
<dbReference type="CDD" id="cd00381">
    <property type="entry name" value="IMPDH"/>
    <property type="match status" value="1"/>
</dbReference>
<dbReference type="GO" id="GO:0005829">
    <property type="term" value="C:cytosol"/>
    <property type="evidence" value="ECO:0007669"/>
    <property type="project" value="TreeGrafter"/>
</dbReference>
<dbReference type="InterPro" id="IPR015875">
    <property type="entry name" value="IMP_DH/GMP_Rdtase_CS"/>
</dbReference>
<evidence type="ECO:0000313" key="9">
    <source>
        <dbReference type="EMBL" id="QHT92433.1"/>
    </source>
</evidence>
<dbReference type="PANTHER" id="PTHR43170">
    <property type="entry name" value="GMP REDUCTASE"/>
    <property type="match status" value="1"/>
</dbReference>
<dbReference type="NCBIfam" id="NF003966">
    <property type="entry name" value="PRK05458.1"/>
    <property type="match status" value="1"/>
</dbReference>
<dbReference type="InterPro" id="IPR001093">
    <property type="entry name" value="IMP_DH_GMPRt"/>
</dbReference>
<dbReference type="PROSITE" id="PS00487">
    <property type="entry name" value="IMP_DH_GMP_RED"/>
    <property type="match status" value="1"/>
</dbReference>
<evidence type="ECO:0000256" key="7">
    <source>
        <dbReference type="ARBA" id="ARBA00048616"/>
    </source>
</evidence>
<sequence length="324" mass="35802">MADPIFDFQQINLVPKLCVVDSRSECDTSVHLGKYMFKLPVVPANMESVINEELCIKLAHAGYFYIHHRFQVDTVDFVRKMHNLDLPVSISIGVNEDAYDVLRELISQSMYPDYITIDIAHGHSIKMKRMLEYIRAKMPSSIYVIAGNVSTPEGVREVENWGANAIKIGIGPGSACTTYHTTGFGSRGMQAWTVQDCARARQKIDTDIIADGGIKDPGDIVKAIAFGAKMVMVGGLFSAHKDSPGATIVGEDDVLYKEFWGSASAHQSSKENRIEGIKKLLPMVDKTVLEECEYLTECFQSAISYAGGTTLDALKGAEYYVRLL</sequence>
<dbReference type="InterPro" id="IPR005994">
    <property type="entry name" value="GuaC_type_2"/>
</dbReference>
<comment type="catalytic activity">
    <reaction evidence="7">
        <text>IMP + NH4(+) + NADP(+) = GMP + NADPH + 2 H(+)</text>
        <dbReference type="Rhea" id="RHEA:17185"/>
        <dbReference type="ChEBI" id="CHEBI:15378"/>
        <dbReference type="ChEBI" id="CHEBI:28938"/>
        <dbReference type="ChEBI" id="CHEBI:57783"/>
        <dbReference type="ChEBI" id="CHEBI:58053"/>
        <dbReference type="ChEBI" id="CHEBI:58115"/>
        <dbReference type="ChEBI" id="CHEBI:58349"/>
        <dbReference type="EC" id="1.7.1.7"/>
    </reaction>
</comment>
<evidence type="ECO:0000256" key="1">
    <source>
        <dbReference type="ARBA" id="ARBA00012678"/>
    </source>
</evidence>
<dbReference type="PANTHER" id="PTHR43170:SF5">
    <property type="entry name" value="GMP REDUCTASE"/>
    <property type="match status" value="1"/>
</dbReference>